<dbReference type="AlphaFoldDB" id="A0A0F8XZD4"/>
<dbReference type="EMBL" id="LAZR01059970">
    <property type="protein sequence ID" value="KKK66675.1"/>
    <property type="molecule type" value="Genomic_DNA"/>
</dbReference>
<reference evidence="1" key="1">
    <citation type="journal article" date="2015" name="Nature">
        <title>Complex archaea that bridge the gap between prokaryotes and eukaryotes.</title>
        <authorList>
            <person name="Spang A."/>
            <person name="Saw J.H."/>
            <person name="Jorgensen S.L."/>
            <person name="Zaremba-Niedzwiedzka K."/>
            <person name="Martijn J."/>
            <person name="Lind A.E."/>
            <person name="van Eijk R."/>
            <person name="Schleper C."/>
            <person name="Guy L."/>
            <person name="Ettema T.J."/>
        </authorList>
    </citation>
    <scope>NUCLEOTIDE SEQUENCE</scope>
</reference>
<protein>
    <submittedName>
        <fullName evidence="1">Uncharacterized protein</fullName>
    </submittedName>
</protein>
<name>A0A0F8XZD4_9ZZZZ</name>
<proteinExistence type="predicted"/>
<sequence length="145" mass="14653">MTTGPNRLRAVFKRRLAVAGTTAAALVLLATPGAAQAAITIHSFSETPSTTQAGANPNVTTAMVFCANNTACTGSELTDDDVDDVITHLPPGLLANTQAAPRCTTQTFLADACSGATVVGSVTATADSHDPSGTVFSLSGQVYNV</sequence>
<evidence type="ECO:0000313" key="1">
    <source>
        <dbReference type="EMBL" id="KKK66675.1"/>
    </source>
</evidence>
<comment type="caution">
    <text evidence="1">The sequence shown here is derived from an EMBL/GenBank/DDBJ whole genome shotgun (WGS) entry which is preliminary data.</text>
</comment>
<gene>
    <name evidence="1" type="ORF">LCGC14_2961710</name>
</gene>
<feature type="non-terminal residue" evidence="1">
    <location>
        <position position="145"/>
    </location>
</feature>
<accession>A0A0F8XZD4</accession>
<organism evidence="1">
    <name type="scientific">marine sediment metagenome</name>
    <dbReference type="NCBI Taxonomy" id="412755"/>
    <lineage>
        <taxon>unclassified sequences</taxon>
        <taxon>metagenomes</taxon>
        <taxon>ecological metagenomes</taxon>
    </lineage>
</organism>